<protein>
    <recommendedName>
        <fullName evidence="4">CCHC-type domain-containing protein</fullName>
    </recommendedName>
</protein>
<evidence type="ECO:0008006" key="4">
    <source>
        <dbReference type="Google" id="ProtNLM"/>
    </source>
</evidence>
<evidence type="ECO:0000313" key="3">
    <source>
        <dbReference type="Proteomes" id="UP000765509"/>
    </source>
</evidence>
<dbReference type="AlphaFoldDB" id="A0A9Q3JKN8"/>
<dbReference type="InterPro" id="IPR018247">
    <property type="entry name" value="EF_Hand_1_Ca_BS"/>
</dbReference>
<feature type="region of interest" description="Disordered" evidence="1">
    <location>
        <begin position="101"/>
        <end position="123"/>
    </location>
</feature>
<organism evidence="2 3">
    <name type="scientific">Austropuccinia psidii MF-1</name>
    <dbReference type="NCBI Taxonomy" id="1389203"/>
    <lineage>
        <taxon>Eukaryota</taxon>
        <taxon>Fungi</taxon>
        <taxon>Dikarya</taxon>
        <taxon>Basidiomycota</taxon>
        <taxon>Pucciniomycotina</taxon>
        <taxon>Pucciniomycetes</taxon>
        <taxon>Pucciniales</taxon>
        <taxon>Sphaerophragmiaceae</taxon>
        <taxon>Austropuccinia</taxon>
    </lineage>
</organism>
<reference evidence="2" key="1">
    <citation type="submission" date="2021-03" db="EMBL/GenBank/DDBJ databases">
        <title>Draft genome sequence of rust myrtle Austropuccinia psidii MF-1, a brazilian biotype.</title>
        <authorList>
            <person name="Quecine M.C."/>
            <person name="Pachon D.M.R."/>
            <person name="Bonatelli M.L."/>
            <person name="Correr F.H."/>
            <person name="Franceschini L.M."/>
            <person name="Leite T.F."/>
            <person name="Margarido G.R.A."/>
            <person name="Almeida C.A."/>
            <person name="Ferrarezi J.A."/>
            <person name="Labate C.A."/>
        </authorList>
    </citation>
    <scope>NUCLEOTIDE SEQUENCE</scope>
    <source>
        <strain evidence="2">MF-1</strain>
    </source>
</reference>
<keyword evidence="3" id="KW-1185">Reference proteome</keyword>
<feature type="compositionally biased region" description="Acidic residues" evidence="1">
    <location>
        <begin position="107"/>
        <end position="121"/>
    </location>
</feature>
<proteinExistence type="predicted"/>
<gene>
    <name evidence="2" type="ORF">O181_104855</name>
</gene>
<dbReference type="EMBL" id="AVOT02076919">
    <property type="protein sequence ID" value="MBW0565140.1"/>
    <property type="molecule type" value="Genomic_DNA"/>
</dbReference>
<dbReference type="OrthoDB" id="2507294at2759"/>
<accession>A0A9Q3JKN8</accession>
<sequence>MSQKMVHMKIFKKGEGELENSLRSRCIQPCSTEEYINVMEDIVTRTKIGRKWKKLDIKSMDKPREPFKLSTSNTNVQRKFHKCGGIGHLANNCLKNASISETVGTEDQNDQEDESDSEKDTDESKLLTVMELISLMHKLIILN</sequence>
<name>A0A9Q3JKN8_9BASI</name>
<evidence type="ECO:0000313" key="2">
    <source>
        <dbReference type="EMBL" id="MBW0565140.1"/>
    </source>
</evidence>
<dbReference type="PROSITE" id="PS00018">
    <property type="entry name" value="EF_HAND_1"/>
    <property type="match status" value="1"/>
</dbReference>
<comment type="caution">
    <text evidence="2">The sequence shown here is derived from an EMBL/GenBank/DDBJ whole genome shotgun (WGS) entry which is preliminary data.</text>
</comment>
<evidence type="ECO:0000256" key="1">
    <source>
        <dbReference type="SAM" id="MobiDB-lite"/>
    </source>
</evidence>
<dbReference type="Proteomes" id="UP000765509">
    <property type="component" value="Unassembled WGS sequence"/>
</dbReference>